<evidence type="ECO:0000256" key="12">
    <source>
        <dbReference type="RuleBase" id="RU003733"/>
    </source>
</evidence>
<evidence type="ECO:0000256" key="2">
    <source>
        <dbReference type="ARBA" id="ARBA00009156"/>
    </source>
</evidence>
<dbReference type="InterPro" id="IPR018484">
    <property type="entry name" value="FGGY_N"/>
</dbReference>
<evidence type="ECO:0000256" key="10">
    <source>
        <dbReference type="ARBA" id="ARBA00063665"/>
    </source>
</evidence>
<feature type="binding site" evidence="11">
    <location>
        <position position="267"/>
    </location>
    <ligand>
        <name>ATP</name>
        <dbReference type="ChEBI" id="CHEBI:30616"/>
    </ligand>
</feature>
<feature type="binding site" evidence="11">
    <location>
        <position position="82"/>
    </location>
    <ligand>
        <name>glycerol</name>
        <dbReference type="ChEBI" id="CHEBI:17754"/>
    </ligand>
</feature>
<feature type="binding site" evidence="11">
    <location>
        <position position="16"/>
    </location>
    <ligand>
        <name>ADP</name>
        <dbReference type="ChEBI" id="CHEBI:456216"/>
    </ligand>
</feature>
<keyword evidence="7 11" id="KW-0067">ATP-binding</keyword>
<keyword evidence="3 11" id="KW-0808">Transferase</keyword>
<feature type="binding site" evidence="11">
    <location>
        <position position="267"/>
    </location>
    <ligand>
        <name>ADP</name>
        <dbReference type="ChEBI" id="CHEBI:456216"/>
    </ligand>
</feature>
<feature type="binding site" evidence="11">
    <location>
        <position position="135"/>
    </location>
    <ligand>
        <name>glycerol</name>
        <dbReference type="ChEBI" id="CHEBI:17754"/>
    </ligand>
</feature>
<proteinExistence type="inferred from homology"/>
<feature type="binding site" evidence="11">
    <location>
        <position position="245"/>
    </location>
    <ligand>
        <name>sn-glycerol 3-phosphate</name>
        <dbReference type="ChEBI" id="CHEBI:57597"/>
    </ligand>
</feature>
<feature type="binding site" evidence="11">
    <location>
        <position position="135"/>
    </location>
    <ligand>
        <name>sn-glycerol 3-phosphate</name>
        <dbReference type="ChEBI" id="CHEBI:57597"/>
    </ligand>
</feature>
<feature type="binding site" evidence="11">
    <location>
        <position position="411"/>
    </location>
    <ligand>
        <name>ATP</name>
        <dbReference type="ChEBI" id="CHEBI:30616"/>
    </ligand>
</feature>
<comment type="caution">
    <text evidence="15">The sequence shown here is derived from an EMBL/GenBank/DDBJ whole genome shotgun (WGS) entry which is preliminary data.</text>
</comment>
<evidence type="ECO:0000313" key="15">
    <source>
        <dbReference type="EMBL" id="OOM62536.1"/>
    </source>
</evidence>
<feature type="binding site" evidence="11">
    <location>
        <position position="310"/>
    </location>
    <ligand>
        <name>ATP</name>
        <dbReference type="ChEBI" id="CHEBI:30616"/>
    </ligand>
</feature>
<keyword evidence="4 11" id="KW-0547">Nucleotide-binding</keyword>
<sequence>MKKYIIALDQGTTSSRAIIFDKEQNILGVSQKEFTQIYPNQGWVEHNPLEIWASQYGVLQEVIAKTNITQEEVAAIGITNQRETTIVWDKNTGEPVYNAIVWQCRRTAGIIEELKLDKEFSEYVKENTGLLLDAYFSATKIKWILDNVEGARERAEKGELLFGTVDTWLVWKLTNGKVHVTDYTNASRTMLYNIKELRWDERILEKLNIPKSMLPEVKNSSEVYGYTNLGGTGGVRVPIAGMAGDQQCALFGQTCFEEGSVKNTYGTGCFLLMNTGEKMIHSKNGLVSTIAVGIDGKVQYALEGSVFVGGAVIQWIRDELKLVTDAADTEYFAQKVEDNGGVYVVPAFTGLGAPYWDMYARGAIFGLTRGANRNHIIRAALESIAYQSKDLIDAMQEDAGCTLTRLKVDGGASRNNLLMQFQADITGAEVVRPIITETTALGAAYLAGLAVGFWQSKEEIAEKWAVSQSYSPNLAEEKKEKLYKGWKKAVKRAEGWEEE</sequence>
<dbReference type="PIRSF" id="PIRSF000538">
    <property type="entry name" value="GlpK"/>
    <property type="match status" value="1"/>
</dbReference>
<feature type="binding site" evidence="11">
    <location>
        <position position="314"/>
    </location>
    <ligand>
        <name>ATP</name>
        <dbReference type="ChEBI" id="CHEBI:30616"/>
    </ligand>
</feature>
<keyword evidence="5 11" id="KW-0418">Kinase</keyword>
<comment type="function">
    <text evidence="9 11">Key enzyme in the regulation of glycerol uptake and metabolism. Catalyzes the phosphorylation of glycerol to yield sn-glycerol 3-phosphate.</text>
</comment>
<evidence type="ECO:0000256" key="5">
    <source>
        <dbReference type="ARBA" id="ARBA00022777"/>
    </source>
</evidence>
<protein>
    <recommendedName>
        <fullName evidence="11">Glycerol kinase</fullName>
        <ecNumber evidence="11">2.7.1.30</ecNumber>
    </recommendedName>
    <alternativeName>
        <fullName evidence="11">ATP:glycerol 3-phosphotransferase</fullName>
    </alternativeName>
    <alternativeName>
        <fullName evidence="11">Glycerokinase</fullName>
        <shortName evidence="11">GK</shortName>
    </alternativeName>
</protein>
<feature type="binding site" evidence="11">
    <location>
        <position position="245"/>
    </location>
    <ligand>
        <name>glycerol</name>
        <dbReference type="ChEBI" id="CHEBI:17754"/>
    </ligand>
</feature>
<feature type="binding site" evidence="11">
    <location>
        <position position="14"/>
    </location>
    <ligand>
        <name>ATP</name>
        <dbReference type="ChEBI" id="CHEBI:30616"/>
    </ligand>
</feature>
<feature type="binding site" evidence="11">
    <location>
        <position position="310"/>
    </location>
    <ligand>
        <name>ADP</name>
        <dbReference type="ChEBI" id="CHEBI:456216"/>
    </ligand>
</feature>
<evidence type="ECO:0000256" key="1">
    <source>
        <dbReference type="ARBA" id="ARBA00005190"/>
    </source>
</evidence>
<organism evidence="15 16">
    <name type="scientific">Clostridium beijerinckii</name>
    <name type="common">Clostridium MP</name>
    <dbReference type="NCBI Taxonomy" id="1520"/>
    <lineage>
        <taxon>Bacteria</taxon>
        <taxon>Bacillati</taxon>
        <taxon>Bacillota</taxon>
        <taxon>Clostridia</taxon>
        <taxon>Eubacteriales</taxon>
        <taxon>Clostridiaceae</taxon>
        <taxon>Clostridium</taxon>
    </lineage>
</organism>
<name>A0A1S8SA97_CLOBE</name>
<feature type="binding site" evidence="11">
    <location>
        <position position="83"/>
    </location>
    <ligand>
        <name>sn-glycerol 3-phosphate</name>
        <dbReference type="ChEBI" id="CHEBI:57597"/>
    </ligand>
</feature>
<dbReference type="PANTHER" id="PTHR10196:SF69">
    <property type="entry name" value="GLYCEROL KINASE"/>
    <property type="match status" value="1"/>
</dbReference>
<dbReference type="GO" id="GO:0004370">
    <property type="term" value="F:glycerol kinase activity"/>
    <property type="evidence" value="ECO:0007669"/>
    <property type="project" value="UniProtKB-UniRule"/>
</dbReference>
<dbReference type="EC" id="2.7.1.30" evidence="11"/>
<evidence type="ECO:0000256" key="11">
    <source>
        <dbReference type="HAMAP-Rule" id="MF_00186"/>
    </source>
</evidence>
<dbReference type="CDD" id="cd07786">
    <property type="entry name" value="FGGY_EcGK_like"/>
    <property type="match status" value="1"/>
</dbReference>
<dbReference type="NCBIfam" id="TIGR01311">
    <property type="entry name" value="glycerol_kin"/>
    <property type="match status" value="1"/>
</dbReference>
<evidence type="ECO:0000259" key="14">
    <source>
        <dbReference type="Pfam" id="PF02782"/>
    </source>
</evidence>
<feature type="domain" description="Carbohydrate kinase FGGY C-terminal" evidence="14">
    <location>
        <begin position="262"/>
        <end position="450"/>
    </location>
</feature>
<comment type="activity regulation">
    <text evidence="11">Activated by phosphorylation and inhibited by fructose 1,6-bisphosphate (FBP).</text>
</comment>
<gene>
    <name evidence="15" type="primary">glpK_1</name>
    <name evidence="11" type="synonym">glpK</name>
    <name evidence="15" type="ORF">CLBCK_16830</name>
</gene>
<dbReference type="GO" id="GO:0006072">
    <property type="term" value="P:glycerol-3-phosphate metabolic process"/>
    <property type="evidence" value="ECO:0007669"/>
    <property type="project" value="InterPro"/>
</dbReference>
<comment type="similarity">
    <text evidence="2 11 12">Belongs to the FGGY kinase family.</text>
</comment>
<dbReference type="SUPFAM" id="SSF53067">
    <property type="entry name" value="Actin-like ATPase domain"/>
    <property type="match status" value="2"/>
</dbReference>
<comment type="catalytic activity">
    <reaction evidence="8 11">
        <text>glycerol + ATP = sn-glycerol 3-phosphate + ADP + H(+)</text>
        <dbReference type="Rhea" id="RHEA:21644"/>
        <dbReference type="ChEBI" id="CHEBI:15378"/>
        <dbReference type="ChEBI" id="CHEBI:17754"/>
        <dbReference type="ChEBI" id="CHEBI:30616"/>
        <dbReference type="ChEBI" id="CHEBI:57597"/>
        <dbReference type="ChEBI" id="CHEBI:456216"/>
        <dbReference type="EC" id="2.7.1.30"/>
    </reaction>
</comment>
<keyword evidence="6 11" id="KW-0319">Glycerol metabolism</keyword>
<dbReference type="InterPro" id="IPR018485">
    <property type="entry name" value="FGGY_C"/>
</dbReference>
<feature type="binding site" evidence="11">
    <location>
        <position position="411"/>
    </location>
    <ligand>
        <name>ADP</name>
        <dbReference type="ChEBI" id="CHEBI:456216"/>
    </ligand>
</feature>
<dbReference type="FunFam" id="3.30.420.40:FF:000008">
    <property type="entry name" value="Glycerol kinase"/>
    <property type="match status" value="1"/>
</dbReference>
<evidence type="ECO:0000256" key="8">
    <source>
        <dbReference type="ARBA" id="ARBA00052101"/>
    </source>
</evidence>
<reference evidence="15 16" key="1">
    <citation type="submission" date="2016-05" db="EMBL/GenBank/DDBJ databases">
        <title>Microbial solvent formation.</title>
        <authorList>
            <person name="Poehlein A."/>
            <person name="Montoya Solano J.D."/>
            <person name="Flitsch S."/>
            <person name="Krabben P."/>
            <person name="Duerre P."/>
            <person name="Daniel R."/>
        </authorList>
    </citation>
    <scope>NUCLEOTIDE SEQUENCE [LARGE SCALE GENOMIC DNA]</scope>
    <source>
        <strain evidence="15 16">DSM 53</strain>
    </source>
</reference>
<evidence type="ECO:0000256" key="3">
    <source>
        <dbReference type="ARBA" id="ARBA00022679"/>
    </source>
</evidence>
<dbReference type="InterPro" id="IPR043129">
    <property type="entry name" value="ATPase_NBD"/>
</dbReference>
<feature type="binding site" evidence="11">
    <location>
        <position position="83"/>
    </location>
    <ligand>
        <name>glycerol</name>
        <dbReference type="ChEBI" id="CHEBI:17754"/>
    </ligand>
</feature>
<feature type="binding site" evidence="11">
    <location>
        <position position="12"/>
    </location>
    <ligand>
        <name>sn-glycerol 3-phosphate</name>
        <dbReference type="ChEBI" id="CHEBI:57597"/>
    </ligand>
</feature>
<dbReference type="GO" id="GO:0005829">
    <property type="term" value="C:cytosol"/>
    <property type="evidence" value="ECO:0007669"/>
    <property type="project" value="TreeGrafter"/>
</dbReference>
<comment type="subunit">
    <text evidence="10 11">Homotetramer and homodimer (in equilibrium).</text>
</comment>
<feature type="binding site" evidence="11">
    <location>
        <position position="12"/>
    </location>
    <ligand>
        <name>ATP</name>
        <dbReference type="ChEBI" id="CHEBI:30616"/>
    </ligand>
</feature>
<dbReference type="UniPathway" id="UPA00618">
    <property type="reaction ID" value="UER00672"/>
</dbReference>
<feature type="binding site" evidence="11">
    <location>
        <position position="12"/>
    </location>
    <ligand>
        <name>ADP</name>
        <dbReference type="ChEBI" id="CHEBI:456216"/>
    </ligand>
</feature>
<evidence type="ECO:0000313" key="16">
    <source>
        <dbReference type="Proteomes" id="UP000190973"/>
    </source>
</evidence>
<dbReference type="InterPro" id="IPR018483">
    <property type="entry name" value="Carb_kinase_FGGY_CS"/>
</dbReference>
<dbReference type="GO" id="GO:0019563">
    <property type="term" value="P:glycerol catabolic process"/>
    <property type="evidence" value="ECO:0007669"/>
    <property type="project" value="UniProtKB-UniRule"/>
</dbReference>
<evidence type="ECO:0000256" key="9">
    <source>
        <dbReference type="ARBA" id="ARBA00054633"/>
    </source>
</evidence>
<dbReference type="PROSITE" id="PS00445">
    <property type="entry name" value="FGGY_KINASES_2"/>
    <property type="match status" value="1"/>
</dbReference>
<feature type="binding site" evidence="11">
    <location>
        <position position="13"/>
    </location>
    <ligand>
        <name>ATP</name>
        <dbReference type="ChEBI" id="CHEBI:30616"/>
    </ligand>
</feature>
<dbReference type="FunFam" id="3.30.420.40:FF:000007">
    <property type="entry name" value="Glycerol kinase"/>
    <property type="match status" value="1"/>
</dbReference>
<dbReference type="HAMAP" id="MF_00186">
    <property type="entry name" value="Glycerol_kin"/>
    <property type="match status" value="1"/>
</dbReference>
<feature type="binding site" evidence="11">
    <location>
        <position position="246"/>
    </location>
    <ligand>
        <name>glycerol</name>
        <dbReference type="ChEBI" id="CHEBI:17754"/>
    </ligand>
</feature>
<evidence type="ECO:0000256" key="7">
    <source>
        <dbReference type="ARBA" id="ARBA00022840"/>
    </source>
</evidence>
<dbReference type="Pfam" id="PF00370">
    <property type="entry name" value="FGGY_N"/>
    <property type="match status" value="1"/>
</dbReference>
<dbReference type="Pfam" id="PF02782">
    <property type="entry name" value="FGGY_C"/>
    <property type="match status" value="1"/>
</dbReference>
<dbReference type="InterPro" id="IPR000577">
    <property type="entry name" value="Carb_kinase_FGGY"/>
</dbReference>
<dbReference type="PANTHER" id="PTHR10196">
    <property type="entry name" value="SUGAR KINASE"/>
    <property type="match status" value="1"/>
</dbReference>
<evidence type="ECO:0000256" key="4">
    <source>
        <dbReference type="ARBA" id="ARBA00022741"/>
    </source>
</evidence>
<dbReference type="NCBIfam" id="NF000756">
    <property type="entry name" value="PRK00047.1"/>
    <property type="match status" value="1"/>
</dbReference>
<dbReference type="RefSeq" id="WP_077838352.1">
    <property type="nucleotide sequence ID" value="NZ_JAJSOL010000009.1"/>
</dbReference>
<dbReference type="EMBL" id="LZZI01000022">
    <property type="protein sequence ID" value="OOM62536.1"/>
    <property type="molecule type" value="Genomic_DNA"/>
</dbReference>
<evidence type="ECO:0000256" key="6">
    <source>
        <dbReference type="ARBA" id="ARBA00022798"/>
    </source>
</evidence>
<feature type="domain" description="Carbohydrate kinase FGGY N-terminal" evidence="13">
    <location>
        <begin position="4"/>
        <end position="252"/>
    </location>
</feature>
<dbReference type="AlphaFoldDB" id="A0A1S8SA97"/>
<accession>A0A1S8SA97</accession>
<dbReference type="InterPro" id="IPR005999">
    <property type="entry name" value="Glycerol_kin"/>
</dbReference>
<dbReference type="Proteomes" id="UP000190973">
    <property type="component" value="Unassembled WGS sequence"/>
</dbReference>
<feature type="binding site" evidence="11">
    <location>
        <position position="415"/>
    </location>
    <ligand>
        <name>ADP</name>
        <dbReference type="ChEBI" id="CHEBI:456216"/>
    </ligand>
</feature>
<feature type="binding site" evidence="11">
    <location>
        <position position="82"/>
    </location>
    <ligand>
        <name>sn-glycerol 3-phosphate</name>
        <dbReference type="ChEBI" id="CHEBI:57597"/>
    </ligand>
</feature>
<dbReference type="Gene3D" id="3.30.420.40">
    <property type="match status" value="2"/>
</dbReference>
<evidence type="ECO:0000259" key="13">
    <source>
        <dbReference type="Pfam" id="PF00370"/>
    </source>
</evidence>
<dbReference type="GO" id="GO:0005524">
    <property type="term" value="F:ATP binding"/>
    <property type="evidence" value="ECO:0007669"/>
    <property type="project" value="UniProtKB-UniRule"/>
</dbReference>
<comment type="pathway">
    <text evidence="1 11">Polyol metabolism; glycerol degradation via glycerol kinase pathway; sn-glycerol 3-phosphate from glycerol: step 1/1.</text>
</comment>
<dbReference type="PROSITE" id="PS00933">
    <property type="entry name" value="FGGY_KINASES_1"/>
    <property type="match status" value="1"/>
</dbReference>